<dbReference type="NCBIfam" id="TIGR01730">
    <property type="entry name" value="RND_mfp"/>
    <property type="match status" value="1"/>
</dbReference>
<name>A0ABW2IME2_9PROT</name>
<sequence>MSRSMKIAAGILAVFVLYFAGSALFRSGDDTRGHIPEGTANAVPTLEKPVPGKRNGKEVVRVLVRNSKAESHPIFLSLKGRSEPARSVLVRSETTGVVSRANAKEGSLVKLNAVLCGLDVDARQAKLDEAKAKLASAKFDYEATKDLVAKGWKPPNQEAAAKASLDAAAAALEGAQVELSKTDIRAPFAGVFEKREAEIGDFLSPGGVCGLLLDLDPLIVAADVSEKYAGILKAGSTATASLGQRSDAIVQGVVRYIASSANPATGTYRVEIALENPDMSIPAGQSSDIRIQIGEGMAHHISPALIVYSDDGAPGVRYVGPSSIVNLSPVEIVDSDQSGVWVVGLPQEANIIVQGQDYVQQGLRVESFFEGEKS</sequence>
<dbReference type="Proteomes" id="UP001596492">
    <property type="component" value="Unassembled WGS sequence"/>
</dbReference>
<feature type="domain" description="CusB-like beta-barrel" evidence="2">
    <location>
        <begin position="220"/>
        <end position="291"/>
    </location>
</feature>
<evidence type="ECO:0000313" key="4">
    <source>
        <dbReference type="Proteomes" id="UP001596492"/>
    </source>
</evidence>
<comment type="caution">
    <text evidence="3">The sequence shown here is derived from an EMBL/GenBank/DDBJ whole genome shotgun (WGS) entry which is preliminary data.</text>
</comment>
<dbReference type="PANTHER" id="PTHR30469">
    <property type="entry name" value="MULTIDRUG RESISTANCE PROTEIN MDTA"/>
    <property type="match status" value="1"/>
</dbReference>
<proteinExistence type="inferred from homology"/>
<dbReference type="InterPro" id="IPR058792">
    <property type="entry name" value="Beta-barrel_RND_2"/>
</dbReference>
<dbReference type="Gene3D" id="2.40.30.170">
    <property type="match status" value="1"/>
</dbReference>
<dbReference type="Gene3D" id="2.40.50.100">
    <property type="match status" value="1"/>
</dbReference>
<evidence type="ECO:0000256" key="1">
    <source>
        <dbReference type="ARBA" id="ARBA00009477"/>
    </source>
</evidence>
<dbReference type="SUPFAM" id="SSF111369">
    <property type="entry name" value="HlyD-like secretion proteins"/>
    <property type="match status" value="1"/>
</dbReference>
<dbReference type="EMBL" id="JBHTBR010000005">
    <property type="protein sequence ID" value="MFC7292174.1"/>
    <property type="molecule type" value="Genomic_DNA"/>
</dbReference>
<comment type="similarity">
    <text evidence="1">Belongs to the membrane fusion protein (MFP) (TC 8.A.1) family.</text>
</comment>
<protein>
    <submittedName>
        <fullName evidence="3">Efflux RND transporter periplasmic adaptor subunit</fullName>
    </submittedName>
</protein>
<dbReference type="RefSeq" id="WP_382167412.1">
    <property type="nucleotide sequence ID" value="NZ_JBHTBR010000005.1"/>
</dbReference>
<dbReference type="Pfam" id="PF25954">
    <property type="entry name" value="Beta-barrel_RND_2"/>
    <property type="match status" value="1"/>
</dbReference>
<organism evidence="3 4">
    <name type="scientific">Hirschia litorea</name>
    <dbReference type="NCBI Taxonomy" id="1199156"/>
    <lineage>
        <taxon>Bacteria</taxon>
        <taxon>Pseudomonadati</taxon>
        <taxon>Pseudomonadota</taxon>
        <taxon>Alphaproteobacteria</taxon>
        <taxon>Hyphomonadales</taxon>
        <taxon>Hyphomonadaceae</taxon>
        <taxon>Hirschia</taxon>
    </lineage>
</organism>
<evidence type="ECO:0000313" key="3">
    <source>
        <dbReference type="EMBL" id="MFC7292174.1"/>
    </source>
</evidence>
<keyword evidence="4" id="KW-1185">Reference proteome</keyword>
<dbReference type="PANTHER" id="PTHR30469:SF29">
    <property type="entry name" value="BLR2860 PROTEIN"/>
    <property type="match status" value="1"/>
</dbReference>
<dbReference type="Gene3D" id="1.10.287.470">
    <property type="entry name" value="Helix hairpin bin"/>
    <property type="match status" value="1"/>
</dbReference>
<accession>A0ABW2IME2</accession>
<reference evidence="4" key="1">
    <citation type="journal article" date="2019" name="Int. J. Syst. Evol. Microbiol.">
        <title>The Global Catalogue of Microorganisms (GCM) 10K type strain sequencing project: providing services to taxonomists for standard genome sequencing and annotation.</title>
        <authorList>
            <consortium name="The Broad Institute Genomics Platform"/>
            <consortium name="The Broad Institute Genome Sequencing Center for Infectious Disease"/>
            <person name="Wu L."/>
            <person name="Ma J."/>
        </authorList>
    </citation>
    <scope>NUCLEOTIDE SEQUENCE [LARGE SCALE GENOMIC DNA]</scope>
    <source>
        <strain evidence="4">CCUG 51308</strain>
    </source>
</reference>
<dbReference type="InterPro" id="IPR006143">
    <property type="entry name" value="RND_pump_MFP"/>
</dbReference>
<gene>
    <name evidence="3" type="ORF">ACFQS8_11145</name>
</gene>
<evidence type="ECO:0000259" key="2">
    <source>
        <dbReference type="Pfam" id="PF25954"/>
    </source>
</evidence>